<protein>
    <submittedName>
        <fullName evidence="1">Uncharacterized protein</fullName>
    </submittedName>
</protein>
<accession>A0A3S0X6F8</accession>
<keyword evidence="2" id="KW-1185">Reference proteome</keyword>
<dbReference type="AlphaFoldDB" id="A0A3S0X6F8"/>
<sequence length="127" mass="13412">MKIDPEDTPIAGERKCADAVEQAGTSVLPGIDLTFSEAERQIESASPDDAAELAMLIHATAPKTHGDAIVKLRLLTSDLGIAGSESETFTNSVEQILGFMISSQAHPAIISETLAAQRSRASRFSST</sequence>
<evidence type="ECO:0000313" key="2">
    <source>
        <dbReference type="Proteomes" id="UP000280346"/>
    </source>
</evidence>
<dbReference type="EMBL" id="RZIJ01000061">
    <property type="protein sequence ID" value="RUQ59749.1"/>
    <property type="molecule type" value="Genomic_DNA"/>
</dbReference>
<comment type="caution">
    <text evidence="1">The sequence shown here is derived from an EMBL/GenBank/DDBJ whole genome shotgun (WGS) entry which is preliminary data.</text>
</comment>
<dbReference type="RefSeq" id="WP_127005191.1">
    <property type="nucleotide sequence ID" value="NZ_JBNPXW010000039.1"/>
</dbReference>
<organism evidence="1 2">
    <name type="scientific">Azospirillum doebereinerae</name>
    <dbReference type="NCBI Taxonomy" id="92933"/>
    <lineage>
        <taxon>Bacteria</taxon>
        <taxon>Pseudomonadati</taxon>
        <taxon>Pseudomonadota</taxon>
        <taxon>Alphaproteobacteria</taxon>
        <taxon>Rhodospirillales</taxon>
        <taxon>Azospirillaceae</taxon>
        <taxon>Azospirillum</taxon>
    </lineage>
</organism>
<evidence type="ECO:0000313" key="1">
    <source>
        <dbReference type="EMBL" id="RUQ59749.1"/>
    </source>
</evidence>
<reference evidence="1 2" key="1">
    <citation type="submission" date="2018-12" db="EMBL/GenBank/DDBJ databases">
        <authorList>
            <person name="Yang Y."/>
        </authorList>
    </citation>
    <scope>NUCLEOTIDE SEQUENCE [LARGE SCALE GENOMIC DNA]</scope>
    <source>
        <strain evidence="1 2">GSF71</strain>
    </source>
</reference>
<name>A0A3S0X6F8_9PROT</name>
<proteinExistence type="predicted"/>
<gene>
    <name evidence="1" type="ORF">EJ913_31005</name>
</gene>
<dbReference type="Proteomes" id="UP000280346">
    <property type="component" value="Unassembled WGS sequence"/>
</dbReference>